<feature type="chain" id="PRO_5037167373" evidence="1">
    <location>
        <begin position="31"/>
        <end position="210"/>
    </location>
</feature>
<keyword evidence="1" id="KW-0732">Signal</keyword>
<gene>
    <name evidence="2" type="ORF">ASILVAE211_10505</name>
</gene>
<dbReference type="PANTHER" id="PTHR36573:SF1">
    <property type="entry name" value="INTERMEMBRANE PHOSPHOLIPID TRANSPORT SYSTEM BINDING PROTEIN MLAC"/>
    <property type="match status" value="1"/>
</dbReference>
<keyword evidence="3" id="KW-1185">Reference proteome</keyword>
<evidence type="ECO:0000256" key="1">
    <source>
        <dbReference type="SAM" id="SignalP"/>
    </source>
</evidence>
<comment type="caution">
    <text evidence="2">The sequence shown here is derived from an EMBL/GenBank/DDBJ whole genome shotgun (WGS) entry which is preliminary data.</text>
</comment>
<dbReference type="InterPro" id="IPR042245">
    <property type="entry name" value="Tgt2/MlaC_sf"/>
</dbReference>
<dbReference type="EMBL" id="JAESVB010000003">
    <property type="protein sequence ID" value="MCB8875614.1"/>
    <property type="molecule type" value="Genomic_DNA"/>
</dbReference>
<organism evidence="2 3">
    <name type="scientific">Acidisoma silvae</name>
    <dbReference type="NCBI Taxonomy" id="2802396"/>
    <lineage>
        <taxon>Bacteria</taxon>
        <taxon>Pseudomonadati</taxon>
        <taxon>Pseudomonadota</taxon>
        <taxon>Alphaproteobacteria</taxon>
        <taxon>Acetobacterales</taxon>
        <taxon>Acidocellaceae</taxon>
        <taxon>Acidisoma</taxon>
    </lineage>
</organism>
<dbReference type="RefSeq" id="WP_227321242.1">
    <property type="nucleotide sequence ID" value="NZ_JAESVB010000003.1"/>
</dbReference>
<reference evidence="2" key="1">
    <citation type="journal article" date="2021" name="Microorganisms">
        <title>Acidisoma silvae sp. nov. and Acidisomacellulosilytica sp. nov., Two Acidophilic Bacteria Isolated from Decaying Wood, Hydrolyzing Cellulose and Producing Poly-3-hydroxybutyrate.</title>
        <authorList>
            <person name="Mieszkin S."/>
            <person name="Pouder E."/>
            <person name="Uroz S."/>
            <person name="Simon-Colin C."/>
            <person name="Alain K."/>
        </authorList>
    </citation>
    <scope>NUCLEOTIDE SEQUENCE</scope>
    <source>
        <strain evidence="2">HW T2.11</strain>
    </source>
</reference>
<accession>A0A963YRH3</accession>
<dbReference type="PANTHER" id="PTHR36573">
    <property type="entry name" value="INTERMEMBRANE PHOSPHOLIPID TRANSPORT SYSTEM BINDING PROTEIN MLAC"/>
    <property type="match status" value="1"/>
</dbReference>
<reference evidence="2" key="2">
    <citation type="submission" date="2021-01" db="EMBL/GenBank/DDBJ databases">
        <authorList>
            <person name="Mieszkin S."/>
            <person name="Pouder E."/>
            <person name="Alain K."/>
        </authorList>
    </citation>
    <scope>NUCLEOTIDE SEQUENCE</scope>
    <source>
        <strain evidence="2">HW T2.11</strain>
    </source>
</reference>
<evidence type="ECO:0000313" key="2">
    <source>
        <dbReference type="EMBL" id="MCB8875614.1"/>
    </source>
</evidence>
<sequence length="210" mass="22766">MRIRRRRVMTFLATAMLLASSVGLTSQARADDVSDARTMIETTCTQLLGVINSSQGDAQKQAAMQQLVRGAVDVDGVARFVLGRFWRVATPAQQQDYMQTFRQLLVYAVTGQAASFQGAKFTMGQAAMRDAGIVVDTDVTVPGKPEAQVQWVVATVGGKPKIIDILAEGTSLRLTERNDYAGVISQHGGQVQPLLDAMHHQLARFQSNAS</sequence>
<feature type="signal peptide" evidence="1">
    <location>
        <begin position="1"/>
        <end position="30"/>
    </location>
</feature>
<dbReference type="AlphaFoldDB" id="A0A963YRH3"/>
<dbReference type="InterPro" id="IPR008869">
    <property type="entry name" value="MlaC/ttg2D"/>
</dbReference>
<dbReference type="Proteomes" id="UP000708298">
    <property type="component" value="Unassembled WGS sequence"/>
</dbReference>
<dbReference type="Gene3D" id="3.10.450.710">
    <property type="entry name" value="Tgt2/MlaC"/>
    <property type="match status" value="1"/>
</dbReference>
<proteinExistence type="predicted"/>
<evidence type="ECO:0000313" key="3">
    <source>
        <dbReference type="Proteomes" id="UP000708298"/>
    </source>
</evidence>
<protein>
    <submittedName>
        <fullName evidence="2">ABC transporter substrate-binding protein</fullName>
    </submittedName>
</protein>
<name>A0A963YRH3_9PROT</name>
<dbReference type="Pfam" id="PF05494">
    <property type="entry name" value="MlaC"/>
    <property type="match status" value="1"/>
</dbReference>